<proteinExistence type="predicted"/>
<feature type="region of interest" description="Disordered" evidence="1">
    <location>
        <begin position="1"/>
        <end position="27"/>
    </location>
</feature>
<reference evidence="3" key="1">
    <citation type="journal article" date="2013" name="Nature">
        <title>Draft genome of the wheat A-genome progenitor Triticum urartu.</title>
        <authorList>
            <person name="Ling H.Q."/>
            <person name="Zhao S."/>
            <person name="Liu D."/>
            <person name="Wang J."/>
            <person name="Sun H."/>
            <person name="Zhang C."/>
            <person name="Fan H."/>
            <person name="Li D."/>
            <person name="Dong L."/>
            <person name="Tao Y."/>
            <person name="Gao C."/>
            <person name="Wu H."/>
            <person name="Li Y."/>
            <person name="Cui Y."/>
            <person name="Guo X."/>
            <person name="Zheng S."/>
            <person name="Wang B."/>
            <person name="Yu K."/>
            <person name="Liang Q."/>
            <person name="Yang W."/>
            <person name="Lou X."/>
            <person name="Chen J."/>
            <person name="Feng M."/>
            <person name="Jian J."/>
            <person name="Zhang X."/>
            <person name="Luo G."/>
            <person name="Jiang Y."/>
            <person name="Liu J."/>
            <person name="Wang Z."/>
            <person name="Sha Y."/>
            <person name="Zhang B."/>
            <person name="Wu H."/>
            <person name="Tang D."/>
            <person name="Shen Q."/>
            <person name="Xue P."/>
            <person name="Zou S."/>
            <person name="Wang X."/>
            <person name="Liu X."/>
            <person name="Wang F."/>
            <person name="Yang Y."/>
            <person name="An X."/>
            <person name="Dong Z."/>
            <person name="Zhang K."/>
            <person name="Zhang X."/>
            <person name="Luo M.C."/>
            <person name="Dvorak J."/>
            <person name="Tong Y."/>
            <person name="Wang J."/>
            <person name="Yang H."/>
            <person name="Li Z."/>
            <person name="Wang D."/>
            <person name="Zhang A."/>
            <person name="Wang J."/>
        </authorList>
    </citation>
    <scope>NUCLEOTIDE SEQUENCE</scope>
    <source>
        <strain evidence="3">cv. G1812</strain>
    </source>
</reference>
<dbReference type="Gramene" id="TuG1812U0000229900.01.T01">
    <property type="protein sequence ID" value="TuG1812U0000229900.01.T01.s_cds4898"/>
    <property type="gene ID" value="TuG1812U0000229900.01"/>
</dbReference>
<dbReference type="EnsemblPlants" id="TuG1812U0000229900.01.T01">
    <property type="protein sequence ID" value="TuG1812U0000229900.01.T01.s_cds4898"/>
    <property type="gene ID" value="TuG1812U0000229900.01"/>
</dbReference>
<dbReference type="Proteomes" id="UP000015106">
    <property type="component" value="Chromosome 1"/>
</dbReference>
<organism evidence="2 3">
    <name type="scientific">Triticum urartu</name>
    <name type="common">Red wild einkorn</name>
    <name type="synonym">Crithodium urartu</name>
    <dbReference type="NCBI Taxonomy" id="4572"/>
    <lineage>
        <taxon>Eukaryota</taxon>
        <taxon>Viridiplantae</taxon>
        <taxon>Streptophyta</taxon>
        <taxon>Embryophyta</taxon>
        <taxon>Tracheophyta</taxon>
        <taxon>Spermatophyta</taxon>
        <taxon>Magnoliopsida</taxon>
        <taxon>Liliopsida</taxon>
        <taxon>Poales</taxon>
        <taxon>Poaceae</taxon>
        <taxon>BOP clade</taxon>
        <taxon>Pooideae</taxon>
        <taxon>Triticodae</taxon>
        <taxon>Triticeae</taxon>
        <taxon>Triticinae</taxon>
        <taxon>Triticum</taxon>
    </lineage>
</organism>
<accession>A0A8R7VGE1</accession>
<sequence>PALRSVGSGGCSRRCCSGEPPSPSATRKTASSLLFLLHPPSTANHDGLLSPIPFSALVGVCEVRHGQSREFDSAAPCAPALPPPTRGGLAPSHHLCMAAAVTHLP</sequence>
<evidence type="ECO:0000256" key="1">
    <source>
        <dbReference type="SAM" id="MobiDB-lite"/>
    </source>
</evidence>
<reference evidence="2" key="2">
    <citation type="submission" date="2018-03" db="EMBL/GenBank/DDBJ databases">
        <title>The Triticum urartu genome reveals the dynamic nature of wheat genome evolution.</title>
        <authorList>
            <person name="Ling H."/>
            <person name="Ma B."/>
            <person name="Shi X."/>
            <person name="Liu H."/>
            <person name="Dong L."/>
            <person name="Sun H."/>
            <person name="Cao Y."/>
            <person name="Gao Q."/>
            <person name="Zheng S."/>
            <person name="Li Y."/>
            <person name="Yu Y."/>
            <person name="Du H."/>
            <person name="Qi M."/>
            <person name="Li Y."/>
            <person name="Yu H."/>
            <person name="Cui Y."/>
            <person name="Wang N."/>
            <person name="Chen C."/>
            <person name="Wu H."/>
            <person name="Zhao Y."/>
            <person name="Zhang J."/>
            <person name="Li Y."/>
            <person name="Zhou W."/>
            <person name="Zhang B."/>
            <person name="Hu W."/>
            <person name="Eijk M."/>
            <person name="Tang J."/>
            <person name="Witsenboer H."/>
            <person name="Zhao S."/>
            <person name="Li Z."/>
            <person name="Zhang A."/>
            <person name="Wang D."/>
            <person name="Liang C."/>
        </authorList>
    </citation>
    <scope>NUCLEOTIDE SEQUENCE [LARGE SCALE GENOMIC DNA]</scope>
    <source>
        <strain evidence="2">cv. G1812</strain>
    </source>
</reference>
<name>A0A8R7VGE1_TRIUA</name>
<reference evidence="2" key="3">
    <citation type="submission" date="2022-06" db="UniProtKB">
        <authorList>
            <consortium name="EnsemblPlants"/>
        </authorList>
    </citation>
    <scope>IDENTIFICATION</scope>
</reference>
<feature type="compositionally biased region" description="Low complexity" evidence="1">
    <location>
        <begin position="1"/>
        <end position="18"/>
    </location>
</feature>
<evidence type="ECO:0000313" key="3">
    <source>
        <dbReference type="Proteomes" id="UP000015106"/>
    </source>
</evidence>
<keyword evidence="3" id="KW-1185">Reference proteome</keyword>
<evidence type="ECO:0000313" key="2">
    <source>
        <dbReference type="EnsemblPlants" id="TuG1812U0000229900.01.T01.s_cds4898"/>
    </source>
</evidence>
<protein>
    <submittedName>
        <fullName evidence="2">Uncharacterized protein</fullName>
    </submittedName>
</protein>
<dbReference type="AlphaFoldDB" id="A0A8R7VGE1"/>